<accession>A0A158IFS3</accession>
<dbReference type="AlphaFoldDB" id="A0A158IFS3"/>
<dbReference type="EMBL" id="FCNW02000031">
    <property type="protein sequence ID" value="SAL54951.1"/>
    <property type="molecule type" value="Genomic_DNA"/>
</dbReference>
<comment type="caution">
    <text evidence="1">The sequence shown here is derived from an EMBL/GenBank/DDBJ whole genome shotgun (WGS) entry which is preliminary data.</text>
</comment>
<dbReference type="STRING" id="326474.AWB65_04684"/>
<dbReference type="Proteomes" id="UP000054977">
    <property type="component" value="Unassembled WGS sequence"/>
</dbReference>
<dbReference type="OrthoDB" id="9893808at2"/>
<protein>
    <submittedName>
        <fullName evidence="1">Uncharacterized protein</fullName>
    </submittedName>
</protein>
<evidence type="ECO:0000313" key="2">
    <source>
        <dbReference type="Proteomes" id="UP000054977"/>
    </source>
</evidence>
<evidence type="ECO:0000313" key="1">
    <source>
        <dbReference type="EMBL" id="SAL54951.1"/>
    </source>
</evidence>
<sequence>MSHSIEYIAEIEPRSATALKSVSILDLPATEADLMLALDKASANIMRLAGKLGWTATGSAASAREDELALKEQRALAHKLIERLLALPSAPVRH</sequence>
<gene>
    <name evidence="1" type="ORF">AWB65_04684</name>
</gene>
<keyword evidence="2" id="KW-1185">Reference proteome</keyword>
<proteinExistence type="predicted"/>
<reference evidence="1" key="1">
    <citation type="submission" date="2016-01" db="EMBL/GenBank/DDBJ databases">
        <authorList>
            <person name="Peeters C."/>
        </authorList>
    </citation>
    <scope>NUCLEOTIDE SEQUENCE [LARGE SCALE GENOMIC DNA]</scope>
    <source>
        <strain evidence="1">LMG 22934</strain>
    </source>
</reference>
<name>A0A158IFS3_9BURK</name>
<dbReference type="RefSeq" id="WP_087669406.1">
    <property type="nucleotide sequence ID" value="NZ_FCNW02000031.1"/>
</dbReference>
<organism evidence="1 2">
    <name type="scientific">Caballeronia humi</name>
    <dbReference type="NCBI Taxonomy" id="326474"/>
    <lineage>
        <taxon>Bacteria</taxon>
        <taxon>Pseudomonadati</taxon>
        <taxon>Pseudomonadota</taxon>
        <taxon>Betaproteobacteria</taxon>
        <taxon>Burkholderiales</taxon>
        <taxon>Burkholderiaceae</taxon>
        <taxon>Caballeronia</taxon>
    </lineage>
</organism>